<keyword evidence="3 5" id="KW-0378">Hydrolase</keyword>
<dbReference type="PANTHER" id="PTHR43806">
    <property type="entry name" value="PEPTIDASE S8"/>
    <property type="match status" value="1"/>
</dbReference>
<evidence type="ECO:0000256" key="1">
    <source>
        <dbReference type="ARBA" id="ARBA00011073"/>
    </source>
</evidence>
<evidence type="ECO:0000256" key="5">
    <source>
        <dbReference type="PROSITE-ProRule" id="PRU01240"/>
    </source>
</evidence>
<evidence type="ECO:0000256" key="3">
    <source>
        <dbReference type="ARBA" id="ARBA00022801"/>
    </source>
</evidence>
<dbReference type="RefSeq" id="WP_151458294.1">
    <property type="nucleotide sequence ID" value="NZ_WAAO01000001.1"/>
</dbReference>
<dbReference type="PROSITE" id="PS51892">
    <property type="entry name" value="SUBTILASE"/>
    <property type="match status" value="1"/>
</dbReference>
<dbReference type="GeneID" id="77474884"/>
<organism evidence="9 10">
    <name type="scientific">Microbacterium algeriense</name>
    <dbReference type="NCBI Taxonomy" id="2615184"/>
    <lineage>
        <taxon>Bacteria</taxon>
        <taxon>Bacillati</taxon>
        <taxon>Actinomycetota</taxon>
        <taxon>Actinomycetes</taxon>
        <taxon>Micrococcales</taxon>
        <taxon>Microbacteriaceae</taxon>
        <taxon>Microbacterium</taxon>
    </lineage>
</organism>
<dbReference type="SUPFAM" id="SSF52743">
    <property type="entry name" value="Subtilisin-like"/>
    <property type="match status" value="1"/>
</dbReference>
<reference evidence="10" key="1">
    <citation type="submission" date="2019-09" db="EMBL/GenBank/DDBJ databases">
        <title>Whole genome sequencing of Microbacterium maritypicum.</title>
        <authorList>
            <person name="Lenchi N."/>
        </authorList>
    </citation>
    <scope>NUCLEOTIDE SEQUENCE [LARGE SCALE GENOMIC DNA]</scope>
    <source>
        <strain evidence="10">G1</strain>
    </source>
</reference>
<keyword evidence="2 5" id="KW-0645">Protease</keyword>
<comment type="similarity">
    <text evidence="1 5">Belongs to the peptidase S8 family.</text>
</comment>
<evidence type="ECO:0000259" key="8">
    <source>
        <dbReference type="Pfam" id="PF00082"/>
    </source>
</evidence>
<feature type="active site" description="Charge relay system" evidence="5">
    <location>
        <position position="203"/>
    </location>
</feature>
<feature type="active site" description="Charge relay system" evidence="5">
    <location>
        <position position="402"/>
    </location>
</feature>
<dbReference type="PROSITE" id="PS00138">
    <property type="entry name" value="SUBTILASE_SER"/>
    <property type="match status" value="1"/>
</dbReference>
<dbReference type="Proteomes" id="UP000478836">
    <property type="component" value="Unassembled WGS sequence"/>
</dbReference>
<dbReference type="InterPro" id="IPR023828">
    <property type="entry name" value="Peptidase_S8_Ser-AS"/>
</dbReference>
<dbReference type="InterPro" id="IPR022398">
    <property type="entry name" value="Peptidase_S8_His-AS"/>
</dbReference>
<feature type="domain" description="Peptidase S8/S53" evidence="8">
    <location>
        <begin position="149"/>
        <end position="443"/>
    </location>
</feature>
<dbReference type="InterPro" id="IPR050131">
    <property type="entry name" value="Peptidase_S8_subtilisin-like"/>
</dbReference>
<evidence type="ECO:0000256" key="2">
    <source>
        <dbReference type="ARBA" id="ARBA00022670"/>
    </source>
</evidence>
<dbReference type="InterPro" id="IPR036852">
    <property type="entry name" value="Peptidase_S8/S53_dom_sf"/>
</dbReference>
<keyword evidence="4 5" id="KW-0720">Serine protease</keyword>
<dbReference type="InterPro" id="IPR000209">
    <property type="entry name" value="Peptidase_S8/S53_dom"/>
</dbReference>
<sequence>MTRRTIVRSTCAVLAVGAVLGLSAPLTALPAAAAPAEGEAALNWVVNTAPGRTSTDTVAAAIADAGGTMLISYPEIGVTVARAPEGGFGAELRKLSWVQSVGPTRTATTPDVLPEPGDSAAGATTEPASMPAEGTAWDTVAIGATTASGKGVVVGIADSGVDAGHPDLADRIDPSLSVGCGVNGVPDTRPEAWRPGAGLGGAHGTHVAGSVAGAANGSGIRGVAPEARVAAIKVDNQSGFIYPEASICATMWAAQHRIPIVNHSYFVDPWYLWCADADTQAAALEALRRAYAYSREQGVLNVAAVGNEGQDLAAVTTDVMSPDDGEAQPRPVTSSCLQAPAGLPDVISVAAVDQDETTGALIRAGFSNFGVGKVTVAAPGIVWSAVPRQADGSIYASFPGTSMASPHVAGLAARILSEDPALTPEGVTRRITETADPLSGAGSDLVGAGLLDAGTGTPAPAVGVYSRIALTGQPFRVSGSGHPANSTVELRIGALTQRVQTDDAGRFATVFDVPDDAPIGAATLVAGSASAPIVIRASPAAPTVLTPRPDSTTYANSTRITGTGVPGTLVRVRVADGELTPYLRFIRVGEDGRWTATAPLPQGRYQVTARTVAGEDASALTAPVPFAVHTASALSYSVQISPQSGPQDDTLVRVDLTNAGASAGAGTVDIDLSAYEHFPLPTPSVGEIERTDRGLRWTLTLDSTQKAQLQIPVRAGTDDPPFPVITVK</sequence>
<evidence type="ECO:0000313" key="10">
    <source>
        <dbReference type="Proteomes" id="UP000478836"/>
    </source>
</evidence>
<keyword evidence="7" id="KW-0732">Signal</keyword>
<evidence type="ECO:0000256" key="4">
    <source>
        <dbReference type="ARBA" id="ARBA00022825"/>
    </source>
</evidence>
<proteinExistence type="inferred from homology"/>
<dbReference type="EMBL" id="WAAO01000001">
    <property type="protein sequence ID" value="KAB1866333.1"/>
    <property type="molecule type" value="Genomic_DNA"/>
</dbReference>
<name>A0ABQ6V7Z5_9MICO</name>
<evidence type="ECO:0000256" key="7">
    <source>
        <dbReference type="SAM" id="SignalP"/>
    </source>
</evidence>
<evidence type="ECO:0000313" key="9">
    <source>
        <dbReference type="EMBL" id="KAB1866333.1"/>
    </source>
</evidence>
<feature type="region of interest" description="Disordered" evidence="6">
    <location>
        <begin position="103"/>
        <end position="131"/>
    </location>
</feature>
<accession>A0ABQ6V7Z5</accession>
<feature type="signal peptide" evidence="7">
    <location>
        <begin position="1"/>
        <end position="33"/>
    </location>
</feature>
<dbReference type="Pfam" id="PF00082">
    <property type="entry name" value="Peptidase_S8"/>
    <property type="match status" value="1"/>
</dbReference>
<evidence type="ECO:0000256" key="6">
    <source>
        <dbReference type="SAM" id="MobiDB-lite"/>
    </source>
</evidence>
<feature type="active site" description="Charge relay system" evidence="5">
    <location>
        <position position="158"/>
    </location>
</feature>
<gene>
    <name evidence="9" type="ORF">F6A08_00415</name>
</gene>
<dbReference type="InterPro" id="IPR015500">
    <property type="entry name" value="Peptidase_S8_subtilisin-rel"/>
</dbReference>
<feature type="chain" id="PRO_5045795696" evidence="7">
    <location>
        <begin position="34"/>
        <end position="728"/>
    </location>
</feature>
<dbReference type="Gene3D" id="3.40.50.200">
    <property type="entry name" value="Peptidase S8/S53 domain"/>
    <property type="match status" value="1"/>
</dbReference>
<dbReference type="Gene3D" id="2.60.40.10">
    <property type="entry name" value="Immunoglobulins"/>
    <property type="match status" value="1"/>
</dbReference>
<protein>
    <submittedName>
        <fullName evidence="9">S8 family serine peptidase</fullName>
    </submittedName>
</protein>
<dbReference type="PRINTS" id="PR00723">
    <property type="entry name" value="SUBTILISIN"/>
</dbReference>
<comment type="caution">
    <text evidence="9">The sequence shown here is derived from an EMBL/GenBank/DDBJ whole genome shotgun (WGS) entry which is preliminary data.</text>
</comment>
<dbReference type="PROSITE" id="PS00137">
    <property type="entry name" value="SUBTILASE_HIS"/>
    <property type="match status" value="1"/>
</dbReference>
<keyword evidence="10" id="KW-1185">Reference proteome</keyword>
<dbReference type="InterPro" id="IPR013783">
    <property type="entry name" value="Ig-like_fold"/>
</dbReference>
<dbReference type="PANTHER" id="PTHR43806:SF11">
    <property type="entry name" value="CEREVISIN-RELATED"/>
    <property type="match status" value="1"/>
</dbReference>